<keyword evidence="2" id="KW-0732">Signal</keyword>
<comment type="caution">
    <text evidence="3">The sequence shown here is derived from an EMBL/GenBank/DDBJ whole genome shotgun (WGS) entry which is preliminary data.</text>
</comment>
<organism evidence="3 4">
    <name type="scientific">Blepharisma stoltei</name>
    <dbReference type="NCBI Taxonomy" id="1481888"/>
    <lineage>
        <taxon>Eukaryota</taxon>
        <taxon>Sar</taxon>
        <taxon>Alveolata</taxon>
        <taxon>Ciliophora</taxon>
        <taxon>Postciliodesmatophora</taxon>
        <taxon>Heterotrichea</taxon>
        <taxon>Heterotrichida</taxon>
        <taxon>Blepharismidae</taxon>
        <taxon>Blepharisma</taxon>
    </lineage>
</organism>
<name>A0AAU9JE30_9CILI</name>
<accession>A0AAU9JE30</accession>
<protein>
    <submittedName>
        <fullName evidence="3">Uncharacterized protein</fullName>
    </submittedName>
</protein>
<evidence type="ECO:0000256" key="1">
    <source>
        <dbReference type="SAM" id="MobiDB-lite"/>
    </source>
</evidence>
<feature type="region of interest" description="Disordered" evidence="1">
    <location>
        <begin position="1796"/>
        <end position="1815"/>
    </location>
</feature>
<dbReference type="EMBL" id="CAJZBQ010000032">
    <property type="protein sequence ID" value="CAG9322608.1"/>
    <property type="molecule type" value="Genomic_DNA"/>
</dbReference>
<sequence>MIITLLLTLIWTKAKSQALDSIGTLWPVGGLPLYNSYTSTSEISDYTFLFQPDHTIPSGGQLYVTFPDQFSLGLGVSSPICNLGTCSIFKRTVTIIVNSYITAGISNALIIYGVKNPSQVGGTGNFQLESWNGNNLLDMNQVFGVIGISGNFDQIISGTASIQSGGSSNAGDITRYDFTFKLSSVLGAWDWLRFTFPDDGYDLAKFPSCLSVDMEGNSISGVFSCISFGNQVTVTGIDQNLAASTEYAMRIAAKNPPQSGLTGTFTIESGRNYTNIVYERITGLTGVTILPGRITEITLKPNNTNWSLTKNKVILYNLQFLLRNPIEQGGTILIICSTDFNMDGLSIQQVLYGLDDISSSNTVTLSYSTTTKILTLSNFAAFTPKLISIIFQLTNPSTAGSTVPLIIRTMKADGRTVIDENSDDAYVTILDYSSPTGVSVSYPGATTNQATGANTQIQIDMFPQVEIPQLGWITINIPYGFVIPTASPTCQVKPTNMPLQAANACTYKDGVVTLQLYPDSGTTITGKFLATVDSYILITTITAPYASGDYIFDFNTYSEVWTFLESGSGTATMAASTLTPLSSNVVHAGIDTETIMSLQFTTQKYIPSGQTPYATVDMQGLIEIQFPSMSGGNNLFRTNLGLGISQGGNVPCKVFSGLTPARSGVDIQCLLTVLPSSASASTPAIVTISEFAEVQPGTSIIVHFAGLLYVQTANAPTIVVTTYQNNNRIRYNLETGSVTLTAGNTAPASNSISVTYTNSNSTVNATNSLTINSFTTTSATGATSPYILLRFNPTHDKGYCYYSAGITCQVGGTSYSCVCYPKIDMVLIYLSASLAAGTRSIVISGLVNPDSVSTSSDAIYAYTIGSSAIVQHITFSSTLPWLGSGTMYNYMIVPHEYGQGYVATTYEFNMMMQHNIPSDGRFSITFPSSFSISSSDPQPTCTFWYSVPDVETPCIISGNQLTFYSFGFVGAFKFIVAKVIGVKNPAVSSISGFQFITYNSAGRVIDQYTVSDIIYLQSAWTPEIISYVDIENSPTNANATAVYTFTFSPSYKLWAGGLIQIDFPLANFGVLPEKPICRMRGEIIYYETCKGYGSSILVTMSQDALAYQIILSITGIRNFFQSKSDPFTIKTIYDGVVLQTTDSSVTESVLVNTTSQAPTLKVNEINFYPQNEGEIATYTFVFTPNIDISADAEIRITFPEEYDKRLGDSFKCYSTGLNGVLSCANSHSYVISITGFEYFPSCLTCQISLSIYGIINPNYHSSTQTGEFWIGIITGDSYQELNEYSGKLTLSAAPGYNDVVHTTTLYPYARFVSYYTFNMTTSNYIPTTENGGAIWVRYPKDYDLSEASVHCRSSSYWALGVPDCNLYYDVMIANAQTTKYSGFLMLYHDDVPNPNFSGLARQITVETFDGGNSIIVDRSYPNLNPSRFNFYYNGPLIIVNNNNDFQVTSGTMSTFIPVSFNYPAALNLTLIPSCDGFSFIPGRIDVQIGEIYKTFRISVPPSMTEGRYSIKWTTNGEITPPYYTPLLQTYFNVTSSPLANISIEDIVPIPVGGTSLPVLVQLSNAPDTDLTVNLDLYESNGVSISTDSLTFTDGEILSNFTVSVSGGVIAPYGYISISVNGTNKDSFYLQKTTLQTSVYAQSGSSLIYNAILLSTNRTSASVFVMANRICQLYYSWALRGTIPPTFDEVRKGGPAPYSTTQSGYGSARILSNLNVTITITGLTAQTFYSFYIYSEDLSGFANSDYTQLNFQTDVRYRAASVELDFDQSYLTTDDINKARGAVALLLSLNSDRVVEKEDSVKTDPNYPDSPSNHNRRLDTVISSSVTFYILDQPTSDNYGKPIYMTKLLASKKNQLSSMLTNLDLTQSIAGVEVYMEPCSFATTPSILSASTYNTIIINSELTVDGNIYAIAIPRTNDPGIPYSFQVYNGYNLNNRPEIAANVSVSANEHVNLTIGNLTAATNYSLYVICTNNYPVYPDILDDSYLISLNWTTADSPDKRSLNLTVSSASFIIASCFSILLI</sequence>
<gene>
    <name evidence="3" type="ORF">BSTOLATCC_MIC31734</name>
</gene>
<dbReference type="Proteomes" id="UP001162131">
    <property type="component" value="Unassembled WGS sequence"/>
</dbReference>
<evidence type="ECO:0000313" key="4">
    <source>
        <dbReference type="Proteomes" id="UP001162131"/>
    </source>
</evidence>
<evidence type="ECO:0000256" key="2">
    <source>
        <dbReference type="SAM" id="SignalP"/>
    </source>
</evidence>
<evidence type="ECO:0000313" key="3">
    <source>
        <dbReference type="EMBL" id="CAG9322608.1"/>
    </source>
</evidence>
<keyword evidence="4" id="KW-1185">Reference proteome</keyword>
<feature type="chain" id="PRO_5043650497" evidence="2">
    <location>
        <begin position="19"/>
        <end position="2021"/>
    </location>
</feature>
<feature type="signal peptide" evidence="2">
    <location>
        <begin position="1"/>
        <end position="18"/>
    </location>
</feature>
<reference evidence="3" key="1">
    <citation type="submission" date="2021-09" db="EMBL/GenBank/DDBJ databases">
        <authorList>
            <consortium name="AG Swart"/>
            <person name="Singh M."/>
            <person name="Singh A."/>
            <person name="Seah K."/>
            <person name="Emmerich C."/>
        </authorList>
    </citation>
    <scope>NUCLEOTIDE SEQUENCE</scope>
    <source>
        <strain evidence="3">ATCC30299</strain>
    </source>
</reference>
<proteinExistence type="predicted"/>